<gene>
    <name evidence="6" type="ORF">KL86DES1_22274</name>
</gene>
<name>A0A212LBQ2_9BACT</name>
<reference evidence="6" key="1">
    <citation type="submission" date="2016-08" db="EMBL/GenBank/DDBJ databases">
        <authorList>
            <person name="Seilhamer J.J."/>
        </authorList>
    </citation>
    <scope>NUCLEOTIDE SEQUENCE</scope>
    <source>
        <strain evidence="6">86-1</strain>
    </source>
</reference>
<dbReference type="AlphaFoldDB" id="A0A212LBQ2"/>
<dbReference type="PANTHER" id="PTHR44688">
    <property type="entry name" value="DNA-BINDING TRANSCRIPTIONAL ACTIVATOR DEVR_DOSR"/>
    <property type="match status" value="1"/>
</dbReference>
<evidence type="ECO:0000259" key="5">
    <source>
        <dbReference type="PROSITE" id="PS50043"/>
    </source>
</evidence>
<dbReference type="InterPro" id="IPR016032">
    <property type="entry name" value="Sig_transdc_resp-reg_C-effctor"/>
</dbReference>
<dbReference type="SUPFAM" id="SSF46894">
    <property type="entry name" value="C-terminal effector domain of the bipartite response regulators"/>
    <property type="match status" value="1"/>
</dbReference>
<accession>A0A212LBQ2</accession>
<sequence length="525" mass="57948">MAGNTKTEGSSPKKTSTRVCRSSARHEGDEDSLRAGDLCRDRGRLAEALGLYAGIHAYERILALNLSPVLFEKTGGMPFFRIALDIAEHCPEEIRRKHPLAMLRVAWTLKVAGLDAAFGKVLDDLDERLEESGPLRAEWLLVSAYRHFPHAAEMLPSVREAAALFNGACSQVILPEAPWCSGDYCQLAEFHLRPGDADREAEALEEFIPLYSRLTDGHGSGADALFRAEVAYHRGDMAKAEIYAYKAAFLAESSRQSVILLGTAKVLADIALLKADAEGWRRAVKAMDRAASSPGQTAWVVRVALETVRGAILAELQQQSRIAGWLKDGDFSSRPLFLPMRNNALYAHVVYLLNQGEITRFIGTLEAIPEEVVRKTAFSEFLFLLFMALGYSLIGKRGQSAAFLEHAAEKALPDGFVLSLAVCSIQTLQGLTEELIKKRYPRHLEAFTTAMARYGTGWEALRHAVARGVLPADLTARECEVALLAAEGLRNGEIAERLLVTENTVRAHLRTIFHKLDIDRRAKLK</sequence>
<dbReference type="Pfam" id="PF00196">
    <property type="entry name" value="GerE"/>
    <property type="match status" value="1"/>
</dbReference>
<dbReference type="Gene3D" id="1.10.10.10">
    <property type="entry name" value="Winged helix-like DNA-binding domain superfamily/Winged helix DNA-binding domain"/>
    <property type="match status" value="1"/>
</dbReference>
<dbReference type="PRINTS" id="PR00038">
    <property type="entry name" value="HTHLUXR"/>
</dbReference>
<dbReference type="GO" id="GO:0003677">
    <property type="term" value="F:DNA binding"/>
    <property type="evidence" value="ECO:0007669"/>
    <property type="project" value="UniProtKB-KW"/>
</dbReference>
<evidence type="ECO:0000256" key="2">
    <source>
        <dbReference type="ARBA" id="ARBA00023125"/>
    </source>
</evidence>
<dbReference type="InterPro" id="IPR036388">
    <property type="entry name" value="WH-like_DNA-bd_sf"/>
</dbReference>
<evidence type="ECO:0000256" key="4">
    <source>
        <dbReference type="SAM" id="MobiDB-lite"/>
    </source>
</evidence>
<dbReference type="SMART" id="SM00421">
    <property type="entry name" value="HTH_LUXR"/>
    <property type="match status" value="1"/>
</dbReference>
<dbReference type="PROSITE" id="PS50043">
    <property type="entry name" value="HTH_LUXR_2"/>
    <property type="match status" value="1"/>
</dbReference>
<dbReference type="CDD" id="cd06170">
    <property type="entry name" value="LuxR_C_like"/>
    <property type="match status" value="1"/>
</dbReference>
<feature type="compositionally biased region" description="Polar residues" evidence="4">
    <location>
        <begin position="1"/>
        <end position="20"/>
    </location>
</feature>
<keyword evidence="1" id="KW-0805">Transcription regulation</keyword>
<keyword evidence="2" id="KW-0238">DNA-binding</keyword>
<evidence type="ECO:0000256" key="1">
    <source>
        <dbReference type="ARBA" id="ARBA00023015"/>
    </source>
</evidence>
<dbReference type="InterPro" id="IPR000792">
    <property type="entry name" value="Tscrpt_reg_LuxR_C"/>
</dbReference>
<proteinExistence type="predicted"/>
<feature type="region of interest" description="Disordered" evidence="4">
    <location>
        <begin position="1"/>
        <end position="33"/>
    </location>
</feature>
<dbReference type="EMBL" id="FMJC01000002">
    <property type="protein sequence ID" value="SCM74982.1"/>
    <property type="molecule type" value="Genomic_DNA"/>
</dbReference>
<evidence type="ECO:0000256" key="3">
    <source>
        <dbReference type="ARBA" id="ARBA00023163"/>
    </source>
</evidence>
<keyword evidence="3" id="KW-0804">Transcription</keyword>
<dbReference type="GO" id="GO:0006355">
    <property type="term" value="P:regulation of DNA-templated transcription"/>
    <property type="evidence" value="ECO:0007669"/>
    <property type="project" value="InterPro"/>
</dbReference>
<protein>
    <submittedName>
        <fullName evidence="6">ATP-dependent transcriptional regulator-like protein</fullName>
    </submittedName>
</protein>
<evidence type="ECO:0000313" key="6">
    <source>
        <dbReference type="EMBL" id="SCM74982.1"/>
    </source>
</evidence>
<organism evidence="6">
    <name type="scientific">uncultured Desulfovibrio sp</name>
    <dbReference type="NCBI Taxonomy" id="167968"/>
    <lineage>
        <taxon>Bacteria</taxon>
        <taxon>Pseudomonadati</taxon>
        <taxon>Thermodesulfobacteriota</taxon>
        <taxon>Desulfovibrionia</taxon>
        <taxon>Desulfovibrionales</taxon>
        <taxon>Desulfovibrionaceae</taxon>
        <taxon>Desulfovibrio</taxon>
        <taxon>environmental samples</taxon>
    </lineage>
</organism>
<dbReference type="RefSeq" id="WP_179981420.1">
    <property type="nucleotide sequence ID" value="NZ_LT608333.1"/>
</dbReference>
<dbReference type="PANTHER" id="PTHR44688:SF16">
    <property type="entry name" value="DNA-BINDING TRANSCRIPTIONAL ACTIVATOR DEVR_DOSR"/>
    <property type="match status" value="1"/>
</dbReference>
<feature type="domain" description="HTH luxR-type" evidence="5">
    <location>
        <begin position="467"/>
        <end position="525"/>
    </location>
</feature>
<feature type="compositionally biased region" description="Basic and acidic residues" evidence="4">
    <location>
        <begin position="24"/>
        <end position="33"/>
    </location>
</feature>